<dbReference type="RefSeq" id="WP_112219610.1">
    <property type="nucleotide sequence ID" value="NZ_MVJN01000006.1"/>
</dbReference>
<feature type="transmembrane region" description="Helical" evidence="2">
    <location>
        <begin position="853"/>
        <end position="872"/>
    </location>
</feature>
<evidence type="ECO:0000313" key="4">
    <source>
        <dbReference type="Proteomes" id="UP000249458"/>
    </source>
</evidence>
<evidence type="ECO:0000256" key="1">
    <source>
        <dbReference type="SAM" id="MobiDB-lite"/>
    </source>
</evidence>
<dbReference type="Proteomes" id="UP000249458">
    <property type="component" value="Unassembled WGS sequence"/>
</dbReference>
<dbReference type="EMBL" id="MVJN01000006">
    <property type="protein sequence ID" value="RAP36235.1"/>
    <property type="molecule type" value="Genomic_DNA"/>
</dbReference>
<comment type="caution">
    <text evidence="3">The sequence shown here is derived from an EMBL/GenBank/DDBJ whole genome shotgun (WGS) entry which is preliminary data.</text>
</comment>
<keyword evidence="2" id="KW-0472">Membrane</keyword>
<name>A0A364LIJ5_9GAMM</name>
<proteinExistence type="predicted"/>
<sequence>MPYPLSAKKLLKQYKGKRIKEFYLDSQSSQLSLPQDSSIPSVAAAKRKDLFQKQIFTRPESNGQVIFVKQNGHEHSVLWKSSAEKIKQATRWGIIKTHSLTSKIIGSLGQYRIVAHEQAAKGMASNSLGMKLALLDLYQDRFEAMQDLESLVNRDNSAKKINKYFERYIEKLQQIIDELDAYFSDVDCPGFDERTTRQLKDDLQADMQRARDFSLKIQKNADNLRRFNRGRGHESILEFIKQQIHQNLYELQGINQDLSFSNKRFFALTRGNLNDFIEDARKELDDHLPDLRNPVNPSHHGDFALDKDQAVTYDFNLEELTPARERQVLLAISFIEGWDKLELKKGQSPKVSNSNDVEELDTITATRWKAHRGIVPQLKSLGYFLLNFIKSFVLPTRNWEEESWKNKNFHLAAAELRAHAKPNQPLWVNPWNFIKQVGYAIGDIFSGIKDFGSSLVFRLPAAMLEDWKATSEIPELSDTLAAAQAECETIKTIEEERLNQLLKRCKVDTELKFSADSLFAEADYPLSSGEQNDILTAVARGLNGFSSFFTHGFAKDPVSGVIFTCAYGVGAAVIYLPGVSTAIFGANYVNWFSHFSYSLGASKLAATIGGGCTQAQVLAAGWNALTDGYNSQAANAVYQFGEDPLTIAAYCAAAYGVGYVLANGIAGHPIPWVSKRVLEDLGSNPHAGYPFVGAKIAVLFYEALIAEYGERVRSKQLELTPDDIKGFVEQYYATNKPTIDRFLLAYWLSSNADDIPKMGSKHLFALSRQIDKHFSREDSRALKKILYPETAYPSIAFQLFSIPLSYIPAVSRFGWSIILSLAAWFVEKPHPWEPMKRAGGDLFDKTKKDLTRLITFSSSIVFLFYSGFSSIIKSFAYTAEMGIARIAGLFGAKPGHATHRFFASTHKSMRYAGEALYPVRAVKDVSTADPRAVIEKTEASYGKLLKHIKRKQPSSLDEQSQESFNPKQDKGSYSFDLRRRYTSSQEGSSSTVQKNDLMS</sequence>
<organism evidence="3 4">
    <name type="scientific">Legionella quinlivanii</name>
    <dbReference type="NCBI Taxonomy" id="45073"/>
    <lineage>
        <taxon>Bacteria</taxon>
        <taxon>Pseudomonadati</taxon>
        <taxon>Pseudomonadota</taxon>
        <taxon>Gammaproteobacteria</taxon>
        <taxon>Legionellales</taxon>
        <taxon>Legionellaceae</taxon>
        <taxon>Legionella</taxon>
    </lineage>
</organism>
<evidence type="ECO:0000313" key="3">
    <source>
        <dbReference type="EMBL" id="RAP36235.1"/>
    </source>
</evidence>
<accession>A0A364LIJ5</accession>
<keyword evidence="2" id="KW-1133">Transmembrane helix</keyword>
<feature type="transmembrane region" description="Helical" evidence="2">
    <location>
        <begin position="806"/>
        <end position="826"/>
    </location>
</feature>
<feature type="compositionally biased region" description="Polar residues" evidence="1">
    <location>
        <begin position="953"/>
        <end position="966"/>
    </location>
</feature>
<feature type="region of interest" description="Disordered" evidence="1">
    <location>
        <begin position="950"/>
        <end position="999"/>
    </location>
</feature>
<reference evidence="3 4" key="1">
    <citation type="submission" date="2017-02" db="EMBL/GenBank/DDBJ databases">
        <title>Legionella quilivanii strain from human: case report and whole genome sequencing analysis.</title>
        <authorList>
            <person name="Lalancette C."/>
            <person name="Leduc J.-M."/>
            <person name="Levesque S."/>
            <person name="Fournier E."/>
            <person name="Saoud J."/>
            <person name="Faucher S.P."/>
            <person name="Bernard K."/>
            <person name="Martineau C."/>
            <person name="Longtin J."/>
        </authorList>
    </citation>
    <scope>NUCLEOTIDE SEQUENCE [LARGE SCALE GENOMIC DNA]</scope>
    <source>
        <strain evidence="3 4">ID143958</strain>
    </source>
</reference>
<feature type="compositionally biased region" description="Polar residues" evidence="1">
    <location>
        <begin position="982"/>
        <end position="999"/>
    </location>
</feature>
<evidence type="ECO:0000256" key="2">
    <source>
        <dbReference type="SAM" id="Phobius"/>
    </source>
</evidence>
<protein>
    <submittedName>
        <fullName evidence="3">Uncharacterized protein</fullName>
    </submittedName>
</protein>
<dbReference type="AlphaFoldDB" id="A0A364LIJ5"/>
<gene>
    <name evidence="3" type="ORF">B1207_08785</name>
</gene>
<keyword evidence="2" id="KW-0812">Transmembrane</keyword>